<name>A0AA38F799_TAXCH</name>
<dbReference type="Proteomes" id="UP000824469">
    <property type="component" value="Unassembled WGS sequence"/>
</dbReference>
<evidence type="ECO:0000313" key="2">
    <source>
        <dbReference type="Proteomes" id="UP000824469"/>
    </source>
</evidence>
<accession>A0AA38F799</accession>
<evidence type="ECO:0000313" key="1">
    <source>
        <dbReference type="EMBL" id="KAH9290817.1"/>
    </source>
</evidence>
<organism evidence="1 2">
    <name type="scientific">Taxus chinensis</name>
    <name type="common">Chinese yew</name>
    <name type="synonym">Taxus wallichiana var. chinensis</name>
    <dbReference type="NCBI Taxonomy" id="29808"/>
    <lineage>
        <taxon>Eukaryota</taxon>
        <taxon>Viridiplantae</taxon>
        <taxon>Streptophyta</taxon>
        <taxon>Embryophyta</taxon>
        <taxon>Tracheophyta</taxon>
        <taxon>Spermatophyta</taxon>
        <taxon>Pinopsida</taxon>
        <taxon>Pinidae</taxon>
        <taxon>Conifers II</taxon>
        <taxon>Cupressales</taxon>
        <taxon>Taxaceae</taxon>
        <taxon>Taxus</taxon>
    </lineage>
</organism>
<comment type="caution">
    <text evidence="1">The sequence shown here is derived from an EMBL/GenBank/DDBJ whole genome shotgun (WGS) entry which is preliminary data.</text>
</comment>
<gene>
    <name evidence="1" type="ORF">KI387_034934</name>
</gene>
<protein>
    <submittedName>
        <fullName evidence="1">Uncharacterized protein</fullName>
    </submittedName>
</protein>
<sequence length="142" mass="16253">GGVTQIWCLQSGNIIVDDVKNLRSNIWQRDFFLQGYVGMKVWVSVDPLNSTKEEVLDIVTPCIWLERNLMEDCFEFIMHSNKIVKDSTLHGQGVSVLIDNRATYNFIDESLTAKMDLKVEDFKGFTVKVADDYSIPCTRRSP</sequence>
<feature type="non-terminal residue" evidence="1">
    <location>
        <position position="1"/>
    </location>
</feature>
<proteinExistence type="predicted"/>
<dbReference type="EMBL" id="JAHRHJ020003813">
    <property type="protein sequence ID" value="KAH9290817.1"/>
    <property type="molecule type" value="Genomic_DNA"/>
</dbReference>
<reference evidence="1 2" key="1">
    <citation type="journal article" date="2021" name="Nat. Plants">
        <title>The Taxus genome provides insights into paclitaxel biosynthesis.</title>
        <authorList>
            <person name="Xiong X."/>
            <person name="Gou J."/>
            <person name="Liao Q."/>
            <person name="Li Y."/>
            <person name="Zhou Q."/>
            <person name="Bi G."/>
            <person name="Li C."/>
            <person name="Du R."/>
            <person name="Wang X."/>
            <person name="Sun T."/>
            <person name="Guo L."/>
            <person name="Liang H."/>
            <person name="Lu P."/>
            <person name="Wu Y."/>
            <person name="Zhang Z."/>
            <person name="Ro D.K."/>
            <person name="Shang Y."/>
            <person name="Huang S."/>
            <person name="Yan J."/>
        </authorList>
    </citation>
    <scope>NUCLEOTIDE SEQUENCE [LARGE SCALE GENOMIC DNA]</scope>
    <source>
        <strain evidence="1">Ta-2019</strain>
    </source>
</reference>
<keyword evidence="2" id="KW-1185">Reference proteome</keyword>
<dbReference type="AlphaFoldDB" id="A0AA38F799"/>